<dbReference type="Proteomes" id="UP000198804">
    <property type="component" value="Unassembled WGS sequence"/>
</dbReference>
<name>A0A1I4F6K7_9HYPH</name>
<accession>A0A1I4F6K7</accession>
<sequence>MQNEWMSLTDLADARGISLTEARALADREHWPKVYRLHETFVLAPRRAA</sequence>
<dbReference type="AlphaFoldDB" id="A0A1I4F6K7"/>
<evidence type="ECO:0008006" key="3">
    <source>
        <dbReference type="Google" id="ProtNLM"/>
    </source>
</evidence>
<evidence type="ECO:0000313" key="1">
    <source>
        <dbReference type="EMBL" id="SFL12930.1"/>
    </source>
</evidence>
<evidence type="ECO:0000313" key="2">
    <source>
        <dbReference type="Proteomes" id="UP000198804"/>
    </source>
</evidence>
<keyword evidence="2" id="KW-1185">Reference proteome</keyword>
<gene>
    <name evidence="1" type="ORF">SAMN04488125_109103</name>
</gene>
<dbReference type="STRING" id="414703.SAMN04488125_109103"/>
<organism evidence="1 2">
    <name type="scientific">Methylorubrum salsuginis</name>
    <dbReference type="NCBI Taxonomy" id="414703"/>
    <lineage>
        <taxon>Bacteria</taxon>
        <taxon>Pseudomonadati</taxon>
        <taxon>Pseudomonadota</taxon>
        <taxon>Alphaproteobacteria</taxon>
        <taxon>Hyphomicrobiales</taxon>
        <taxon>Methylobacteriaceae</taxon>
        <taxon>Methylorubrum</taxon>
    </lineage>
</organism>
<reference evidence="2" key="1">
    <citation type="submission" date="2016-10" db="EMBL/GenBank/DDBJ databases">
        <authorList>
            <person name="Varghese N."/>
            <person name="Submissions S."/>
        </authorList>
    </citation>
    <scope>NUCLEOTIDE SEQUENCE [LARGE SCALE GENOMIC DNA]</scope>
    <source>
        <strain evidence="2">CGMCC 1.6474</strain>
    </source>
</reference>
<dbReference type="EMBL" id="FOSV01000009">
    <property type="protein sequence ID" value="SFL12930.1"/>
    <property type="molecule type" value="Genomic_DNA"/>
</dbReference>
<protein>
    <recommendedName>
        <fullName evidence="3">DNA-binding protein</fullName>
    </recommendedName>
</protein>
<proteinExistence type="predicted"/>